<evidence type="ECO:0000256" key="5">
    <source>
        <dbReference type="ARBA" id="ARBA00022729"/>
    </source>
</evidence>
<dbReference type="SUPFAM" id="SSF57184">
    <property type="entry name" value="Growth factor receptor domain"/>
    <property type="match status" value="3"/>
</dbReference>
<dbReference type="PROSITE" id="PS00138">
    <property type="entry name" value="SUBTILASE_SER"/>
    <property type="match status" value="1"/>
</dbReference>
<dbReference type="InterPro" id="IPR032815">
    <property type="entry name" value="S8_pro-domain"/>
</dbReference>
<dbReference type="InterPro" id="IPR022398">
    <property type="entry name" value="Peptidase_S8_His-AS"/>
</dbReference>
<keyword evidence="7 13" id="KW-0378">Hydrolase</keyword>
<dbReference type="InterPro" id="IPR034182">
    <property type="entry name" value="Kexin/furin"/>
</dbReference>
<dbReference type="Gene3D" id="3.40.50.200">
    <property type="entry name" value="Peptidase S8/S53 domain"/>
    <property type="match status" value="1"/>
</dbReference>
<dbReference type="InterPro" id="IPR009030">
    <property type="entry name" value="Growth_fac_rcpt_cys_sf"/>
</dbReference>
<keyword evidence="10" id="KW-1015">Disulfide bond</keyword>
<keyword evidence="4" id="KW-0165">Cleavage on pair of basic residues</keyword>
<evidence type="ECO:0000256" key="1">
    <source>
        <dbReference type="ARBA" id="ARBA00001913"/>
    </source>
</evidence>
<dbReference type="CDD" id="cd00064">
    <property type="entry name" value="FU"/>
    <property type="match status" value="7"/>
</dbReference>
<dbReference type="PANTHER" id="PTHR42884">
    <property type="entry name" value="PROPROTEIN CONVERTASE SUBTILISIN/KEXIN-RELATED"/>
    <property type="match status" value="1"/>
</dbReference>
<keyword evidence="15" id="KW-0472">Membrane</keyword>
<feature type="active site" description="Charge relay system" evidence="12 13">
    <location>
        <position position="401"/>
    </location>
</feature>
<keyword evidence="11" id="KW-0325">Glycoprotein</keyword>
<keyword evidence="3 13" id="KW-0645">Protease</keyword>
<keyword evidence="15" id="KW-1133">Transmembrane helix</keyword>
<dbReference type="InterPro" id="IPR023828">
    <property type="entry name" value="Peptidase_S8_Ser-AS"/>
</dbReference>
<dbReference type="Gene3D" id="2.60.120.260">
    <property type="entry name" value="Galactose-binding domain-like"/>
    <property type="match status" value="1"/>
</dbReference>
<dbReference type="EMBL" id="VXIV02000088">
    <property type="protein sequence ID" value="KAF6041023.1"/>
    <property type="molecule type" value="Genomic_DNA"/>
</dbReference>
<feature type="transmembrane region" description="Helical" evidence="15">
    <location>
        <begin position="1187"/>
        <end position="1209"/>
    </location>
</feature>
<reference evidence="17" key="1">
    <citation type="submission" date="2020-06" db="EMBL/GenBank/DDBJ databases">
        <title>Draft genome of Bugula neritina, a colonial animal packing powerful symbionts and potential medicines.</title>
        <authorList>
            <person name="Rayko M."/>
        </authorList>
    </citation>
    <scope>NUCLEOTIDE SEQUENCE [LARGE SCALE GENOMIC DNA]</scope>
    <source>
        <strain evidence="17">Kwan_BN1</strain>
    </source>
</reference>
<evidence type="ECO:0000256" key="11">
    <source>
        <dbReference type="ARBA" id="ARBA00023180"/>
    </source>
</evidence>
<dbReference type="GO" id="GO:0005802">
    <property type="term" value="C:trans-Golgi network"/>
    <property type="evidence" value="ECO:0007669"/>
    <property type="project" value="TreeGrafter"/>
</dbReference>
<comment type="similarity">
    <text evidence="2">Belongs to the peptidase S8 family. Furin subfamily.</text>
</comment>
<evidence type="ECO:0000313" key="18">
    <source>
        <dbReference type="Proteomes" id="UP000593567"/>
    </source>
</evidence>
<dbReference type="SMART" id="SM00261">
    <property type="entry name" value="FU"/>
    <property type="match status" value="10"/>
</dbReference>
<dbReference type="InterPro" id="IPR023827">
    <property type="entry name" value="Peptidase_S8_Asp-AS"/>
</dbReference>
<feature type="active site" description="Charge relay system" evidence="12 13">
    <location>
        <position position="185"/>
    </location>
</feature>
<dbReference type="Gene3D" id="2.10.220.10">
    <property type="entry name" value="Hormone Receptor, Insulin-like Growth Factor Receptor 1, Chain A, domain 2"/>
    <property type="match status" value="5"/>
</dbReference>
<dbReference type="OrthoDB" id="300641at2759"/>
<keyword evidence="8 13" id="KW-0720">Serine protease</keyword>
<dbReference type="PROSITE" id="PS00136">
    <property type="entry name" value="SUBTILASE_ASP"/>
    <property type="match status" value="1"/>
</dbReference>
<dbReference type="Pfam" id="PF14843">
    <property type="entry name" value="GF_recep_IV"/>
    <property type="match status" value="1"/>
</dbReference>
<feature type="domain" description="P/Homo B" evidence="16">
    <location>
        <begin position="470"/>
        <end position="608"/>
    </location>
</feature>
<keyword evidence="5" id="KW-0732">Signal</keyword>
<dbReference type="InterPro" id="IPR032778">
    <property type="entry name" value="GF_recep_IV"/>
</dbReference>
<dbReference type="GO" id="GO:0000139">
    <property type="term" value="C:Golgi membrane"/>
    <property type="evidence" value="ECO:0007669"/>
    <property type="project" value="TreeGrafter"/>
</dbReference>
<dbReference type="PROSITE" id="PS51829">
    <property type="entry name" value="P_HOMO_B"/>
    <property type="match status" value="1"/>
</dbReference>
<dbReference type="SUPFAM" id="SSF49785">
    <property type="entry name" value="Galactose-binding domain-like"/>
    <property type="match status" value="1"/>
</dbReference>
<dbReference type="InterPro" id="IPR008979">
    <property type="entry name" value="Galactose-bd-like_sf"/>
</dbReference>
<dbReference type="AlphaFoldDB" id="A0A7J7KSE8"/>
<dbReference type="FunFam" id="2.60.120.260:FF:000006">
    <property type="entry name" value="Proprotein convertase subtilisin/kexin type 5"/>
    <property type="match status" value="1"/>
</dbReference>
<evidence type="ECO:0000256" key="9">
    <source>
        <dbReference type="ARBA" id="ARBA00023145"/>
    </source>
</evidence>
<feature type="active site" description="Charge relay system" evidence="12 13">
    <location>
        <position position="226"/>
    </location>
</feature>
<dbReference type="InterPro" id="IPR006212">
    <property type="entry name" value="Furin_repeat"/>
</dbReference>
<dbReference type="Proteomes" id="UP000593567">
    <property type="component" value="Unassembled WGS sequence"/>
</dbReference>
<evidence type="ECO:0000256" key="10">
    <source>
        <dbReference type="ARBA" id="ARBA00023157"/>
    </source>
</evidence>
<evidence type="ECO:0000256" key="2">
    <source>
        <dbReference type="ARBA" id="ARBA00005325"/>
    </source>
</evidence>
<organism evidence="17 18">
    <name type="scientific">Bugula neritina</name>
    <name type="common">Brown bryozoan</name>
    <name type="synonym">Sertularia neritina</name>
    <dbReference type="NCBI Taxonomy" id="10212"/>
    <lineage>
        <taxon>Eukaryota</taxon>
        <taxon>Metazoa</taxon>
        <taxon>Spiralia</taxon>
        <taxon>Lophotrochozoa</taxon>
        <taxon>Bryozoa</taxon>
        <taxon>Gymnolaemata</taxon>
        <taxon>Cheilostomatida</taxon>
        <taxon>Flustrina</taxon>
        <taxon>Buguloidea</taxon>
        <taxon>Bugulidae</taxon>
        <taxon>Bugula</taxon>
    </lineage>
</organism>
<keyword evidence="15" id="KW-0812">Transmembrane</keyword>
<evidence type="ECO:0000313" key="17">
    <source>
        <dbReference type="EMBL" id="KAF6041023.1"/>
    </source>
</evidence>
<accession>A0A7J7KSE8</accession>
<gene>
    <name evidence="17" type="ORF">EB796_000664</name>
</gene>
<dbReference type="PANTHER" id="PTHR42884:SF23">
    <property type="entry name" value="FURIN-LIKE PROTEASE 2"/>
    <property type="match status" value="1"/>
</dbReference>
<keyword evidence="6" id="KW-0677">Repeat</keyword>
<name>A0A7J7KSE8_BUGNE</name>
<evidence type="ECO:0000256" key="13">
    <source>
        <dbReference type="PROSITE-ProRule" id="PRU01240"/>
    </source>
</evidence>
<dbReference type="GO" id="GO:0004252">
    <property type="term" value="F:serine-type endopeptidase activity"/>
    <property type="evidence" value="ECO:0007669"/>
    <property type="project" value="UniProtKB-UniRule"/>
</dbReference>
<evidence type="ECO:0000256" key="7">
    <source>
        <dbReference type="ARBA" id="ARBA00022801"/>
    </source>
</evidence>
<evidence type="ECO:0000256" key="3">
    <source>
        <dbReference type="ARBA" id="ARBA00022670"/>
    </source>
</evidence>
<evidence type="ECO:0000256" key="15">
    <source>
        <dbReference type="SAM" id="Phobius"/>
    </source>
</evidence>
<comment type="cofactor">
    <cofactor evidence="1">
        <name>Ca(2+)</name>
        <dbReference type="ChEBI" id="CHEBI:29108"/>
    </cofactor>
</comment>
<sequence length="1272" mass="139584">MQYVTVSYKPGNTLISLGDILSAKSVICQSSHCQWTTVSTQKETNGQLLRMYTYPILPRQSSLSLLTLFIFTLTIFYTHALNEGAHYTDTWAVEFNADLSEKEVNEVAHQFGFENKRKLFEDSNIYEFYHPRVSKRSLSSSDEHTGLLSNHNANRGTDGHSFDMNVIPAWLKGFTGKNVVVTILDDGIEKDHPDLKRNYDPQASTDINGNDDDPQPRYDFSNENRHGTRCAGEVAAEANNSICSVGVAYDASIGGIRMLDGSVTDLVEARSLKFNRNHVDIYSASWGPDDNGRTVDGPGKLATKAFEDGVVQGRNGKGNIFLWASGNGGNHHDSCACDGYTNSIYTLSVSSASESDTKPWYLEPCASTLATTYSSGATGREKQIVTTDLRKLCTTSHTGTSASAPLAAGLVAVMLQANTNLTWRDVQYVTMAAANPTPLLGAGDFKTNGAGRKFSHKFGYGLMDLGKMVVLAQSWRKAPIQLIKRLPKVNPDANLRKKYTKTLHVPSCSKNDMGCIRYLEHVQLVLTMKSVKRGHLTVKIKSPKNTVSTLLPVRSSDILSAGFTNWPFMSVHFWGENPSGDWEFEVDNGNINGELQSYQLVLYGVSVDPFDKNRPELPDEISCHQTCAASTDSNLACFGSGPDQCKKCKSELYQVEDTNLCVKDCGKGYYKKVSEKLCALCDKSCATCSDGGATSCTSCEGDLLLDSEGHCSDECPTGFFPELDANACHACSDKCTNCKSLHECLNCGAGFEVVKGECMELCKDSEYRNDEDECVSCEDTNCLVCTGPHTCVGCDIHYFLYHGSCIQKCPQQTYIKKTGRDSGQDECHDCHESCKTCNDDLDNNCLSCYDLYQLSSSHKCIRNSTCEVGKFRELDIGDCELCHSSCQTCHGAGSLDCTSCHNETYLKDGSCVKECGDGMFTYVDGHDNHASCQHCHPSCLSCFGEKDNQCLKCPEFMELVDGKCNSTCPPGTYIYKNNDKKECRNCSRTCLTCSGPSEADCISCEGEKSLTQEGKCVTKCEDGYFKKGLSMEGMQTDYVCHPCNLRCATCKGELSSECLSCRDGDVLFQGHCNERTQCYDSQYYNATANECLSCNSMCVSCVGPSEHECTSCAPGQELYPDTKTTSSSPTTQRPIGKCVLCCSDDQTDPSLCCDCSQHGFPVCGSIDQNKATTKSVESLTIKQHRPFISIVIFGILTCVVLYFVIFLILQYRSNGRCIWQSSSSALLVDGNGVIEYSALSDKDRDYDTLFVADDGYYGTPKSDALKLNYGSD</sequence>
<feature type="region of interest" description="Disordered" evidence="14">
    <location>
        <begin position="191"/>
        <end position="217"/>
    </location>
</feature>
<dbReference type="PRINTS" id="PR00723">
    <property type="entry name" value="SUBTILISIN"/>
</dbReference>
<dbReference type="Pfam" id="PF01483">
    <property type="entry name" value="P_proprotein"/>
    <property type="match status" value="1"/>
</dbReference>
<dbReference type="CDD" id="cd04059">
    <property type="entry name" value="Peptidases_S8_Protein_convertases_Kexins_Furin-like"/>
    <property type="match status" value="1"/>
</dbReference>
<evidence type="ECO:0000256" key="12">
    <source>
        <dbReference type="PIRSR" id="PIRSR615500-1"/>
    </source>
</evidence>
<dbReference type="GO" id="GO:0016485">
    <property type="term" value="P:protein processing"/>
    <property type="evidence" value="ECO:0007669"/>
    <property type="project" value="TreeGrafter"/>
</dbReference>
<dbReference type="Pfam" id="PF00082">
    <property type="entry name" value="Peptidase_S8"/>
    <property type="match status" value="1"/>
</dbReference>
<protein>
    <submittedName>
        <fullName evidence="17">PCSK5</fullName>
    </submittedName>
</protein>
<evidence type="ECO:0000256" key="8">
    <source>
        <dbReference type="ARBA" id="ARBA00022825"/>
    </source>
</evidence>
<dbReference type="SUPFAM" id="SSF52743">
    <property type="entry name" value="Subtilisin-like"/>
    <property type="match status" value="1"/>
</dbReference>
<dbReference type="PROSITE" id="PS00137">
    <property type="entry name" value="SUBTILASE_HIS"/>
    <property type="match status" value="1"/>
</dbReference>
<keyword evidence="18" id="KW-1185">Reference proteome</keyword>
<evidence type="ECO:0000259" key="16">
    <source>
        <dbReference type="PROSITE" id="PS51829"/>
    </source>
</evidence>
<keyword evidence="9" id="KW-0865">Zymogen</keyword>
<evidence type="ECO:0000256" key="4">
    <source>
        <dbReference type="ARBA" id="ARBA00022685"/>
    </source>
</evidence>
<dbReference type="InterPro" id="IPR000209">
    <property type="entry name" value="Peptidase_S8/S53_dom"/>
</dbReference>
<dbReference type="PROSITE" id="PS51892">
    <property type="entry name" value="SUBTILASE"/>
    <property type="match status" value="1"/>
</dbReference>
<dbReference type="SUPFAM" id="SSF54897">
    <property type="entry name" value="Protease propeptides/inhibitors"/>
    <property type="match status" value="1"/>
</dbReference>
<evidence type="ECO:0000256" key="14">
    <source>
        <dbReference type="SAM" id="MobiDB-lite"/>
    </source>
</evidence>
<dbReference type="FunFam" id="3.40.50.200:FF:000001">
    <property type="entry name" value="Furin 2, isoform B"/>
    <property type="match status" value="1"/>
</dbReference>
<comment type="caution">
    <text evidence="17">The sequence shown here is derived from an EMBL/GenBank/DDBJ whole genome shotgun (WGS) entry which is preliminary data.</text>
</comment>
<dbReference type="Pfam" id="PF16470">
    <property type="entry name" value="S8_pro-domain"/>
    <property type="match status" value="1"/>
</dbReference>
<dbReference type="InterPro" id="IPR002884">
    <property type="entry name" value="P_dom"/>
</dbReference>
<evidence type="ECO:0000256" key="6">
    <source>
        <dbReference type="ARBA" id="ARBA00022737"/>
    </source>
</evidence>
<dbReference type="InterPro" id="IPR036852">
    <property type="entry name" value="Peptidase_S8/S53_dom_sf"/>
</dbReference>
<dbReference type="InterPro" id="IPR015500">
    <property type="entry name" value="Peptidase_S8_subtilisin-rel"/>
</dbReference>
<proteinExistence type="inferred from homology"/>